<reference evidence="5 6" key="1">
    <citation type="submission" date="2020-09" db="EMBL/GenBank/DDBJ databases">
        <title>Roseomonas.</title>
        <authorList>
            <person name="Zhu W."/>
        </authorList>
    </citation>
    <scope>NUCLEOTIDE SEQUENCE [LARGE SCALE GENOMIC DNA]</scope>
    <source>
        <strain evidence="5 6">1311</strain>
    </source>
</reference>
<keyword evidence="6" id="KW-1185">Reference proteome</keyword>
<dbReference type="SUPFAM" id="SSF50475">
    <property type="entry name" value="FMN-binding split barrel"/>
    <property type="match status" value="1"/>
</dbReference>
<dbReference type="InterPro" id="IPR052174">
    <property type="entry name" value="Flavoredoxin"/>
</dbReference>
<dbReference type="PROSITE" id="PS50937">
    <property type="entry name" value="HTH_MERR_2"/>
    <property type="match status" value="1"/>
</dbReference>
<evidence type="ECO:0000259" key="4">
    <source>
        <dbReference type="PROSITE" id="PS50937"/>
    </source>
</evidence>
<name>A0ABS3KCM0_9PROT</name>
<comment type="caution">
    <text evidence="5">The sequence shown here is derived from an EMBL/GenBank/DDBJ whole genome shotgun (WGS) entry which is preliminary data.</text>
</comment>
<accession>A0ABS3KCM0</accession>
<dbReference type="InterPro" id="IPR002563">
    <property type="entry name" value="Flavin_Rdtase-like_dom"/>
</dbReference>
<dbReference type="Pfam" id="PF01613">
    <property type="entry name" value="Flavin_Reduct"/>
    <property type="match status" value="1"/>
</dbReference>
<dbReference type="SMART" id="SM00903">
    <property type="entry name" value="Flavin_Reduct"/>
    <property type="match status" value="1"/>
</dbReference>
<evidence type="ECO:0000256" key="1">
    <source>
        <dbReference type="ARBA" id="ARBA00001917"/>
    </source>
</evidence>
<dbReference type="Gene3D" id="2.30.110.10">
    <property type="entry name" value="Electron Transport, Fmn-binding Protein, Chain A"/>
    <property type="match status" value="1"/>
</dbReference>
<feature type="domain" description="HTH merR-type" evidence="4">
    <location>
        <begin position="1"/>
        <end position="20"/>
    </location>
</feature>
<dbReference type="RefSeq" id="WP_207447303.1">
    <property type="nucleotide sequence ID" value="NZ_CP061091.1"/>
</dbReference>
<comment type="similarity">
    <text evidence="3">Belongs to the flavoredoxin family.</text>
</comment>
<keyword evidence="2" id="KW-0285">Flavoprotein</keyword>
<organism evidence="5 6">
    <name type="scientific">Roseomonas marmotae</name>
    <dbReference type="NCBI Taxonomy" id="2768161"/>
    <lineage>
        <taxon>Bacteria</taxon>
        <taxon>Pseudomonadati</taxon>
        <taxon>Pseudomonadota</taxon>
        <taxon>Alphaproteobacteria</taxon>
        <taxon>Acetobacterales</taxon>
        <taxon>Roseomonadaceae</taxon>
        <taxon>Roseomonas</taxon>
    </lineage>
</organism>
<comment type="cofactor">
    <cofactor evidence="1">
        <name>FMN</name>
        <dbReference type="ChEBI" id="CHEBI:58210"/>
    </cofactor>
</comment>
<protein>
    <submittedName>
        <fullName evidence="5">Flavin reductase family protein</fullName>
    </submittedName>
</protein>
<dbReference type="Proteomes" id="UP001518990">
    <property type="component" value="Unassembled WGS sequence"/>
</dbReference>
<evidence type="ECO:0000313" key="6">
    <source>
        <dbReference type="Proteomes" id="UP001518990"/>
    </source>
</evidence>
<gene>
    <name evidence="5" type="ORF">IAI60_11400</name>
</gene>
<sequence length="185" mass="20862">MRRYRKQDFPVAEIRRLMEPGPIVLVSSAWKGRRNVMTMGWHTVMEFTPSLIGCVIAAGNHSFEMVRRSRECVINIPEAALAEVVTRIGNCSGADTDKFAEFGLTAEPAEQVGAALIAECHSSLECRLADAALVGKYNFFIWEVVKAHVARRPKYPRSIHYRGEGNFMVAGESLSLKRLFRREYL</sequence>
<evidence type="ECO:0000256" key="2">
    <source>
        <dbReference type="ARBA" id="ARBA00022630"/>
    </source>
</evidence>
<dbReference type="InterPro" id="IPR000551">
    <property type="entry name" value="MerR-type_HTH_dom"/>
</dbReference>
<proteinExistence type="inferred from homology"/>
<dbReference type="PANTHER" id="PTHR43567:SF1">
    <property type="entry name" value="FLAVOREDOXIN"/>
    <property type="match status" value="1"/>
</dbReference>
<evidence type="ECO:0000313" key="5">
    <source>
        <dbReference type="EMBL" id="MBO1075214.1"/>
    </source>
</evidence>
<evidence type="ECO:0000256" key="3">
    <source>
        <dbReference type="ARBA" id="ARBA00038054"/>
    </source>
</evidence>
<dbReference type="EMBL" id="JACTNF010000010">
    <property type="protein sequence ID" value="MBO1075214.1"/>
    <property type="molecule type" value="Genomic_DNA"/>
</dbReference>
<dbReference type="PANTHER" id="PTHR43567">
    <property type="entry name" value="FLAVOREDOXIN-RELATED-RELATED"/>
    <property type="match status" value="1"/>
</dbReference>
<dbReference type="InterPro" id="IPR012349">
    <property type="entry name" value="Split_barrel_FMN-bd"/>
</dbReference>